<dbReference type="AlphaFoldDB" id="A0A4C1SPL6"/>
<sequence length="88" mass="9642">MIRARERTRGERLRPPRCTEIAARCTGSAAVRPPHLSHPQGRSAPPPGCRSGLQKGRSSWKRGPGAACAGPPKRLHRSECNRERSARP</sequence>
<reference evidence="2 3" key="1">
    <citation type="journal article" date="2019" name="Commun. Biol.">
        <title>The bagworm genome reveals a unique fibroin gene that provides high tensile strength.</title>
        <authorList>
            <person name="Kono N."/>
            <person name="Nakamura H."/>
            <person name="Ohtoshi R."/>
            <person name="Tomita M."/>
            <person name="Numata K."/>
            <person name="Arakawa K."/>
        </authorList>
    </citation>
    <scope>NUCLEOTIDE SEQUENCE [LARGE SCALE GENOMIC DNA]</scope>
</reference>
<evidence type="ECO:0000313" key="2">
    <source>
        <dbReference type="EMBL" id="GBP04099.1"/>
    </source>
</evidence>
<evidence type="ECO:0000256" key="1">
    <source>
        <dbReference type="SAM" id="MobiDB-lite"/>
    </source>
</evidence>
<gene>
    <name evidence="2" type="ORF">EVAR_74836_1</name>
</gene>
<protein>
    <submittedName>
        <fullName evidence="2">Uncharacterized protein</fullName>
    </submittedName>
</protein>
<feature type="region of interest" description="Disordered" evidence="1">
    <location>
        <begin position="29"/>
        <end position="88"/>
    </location>
</feature>
<evidence type="ECO:0000313" key="3">
    <source>
        <dbReference type="Proteomes" id="UP000299102"/>
    </source>
</evidence>
<organism evidence="2 3">
    <name type="scientific">Eumeta variegata</name>
    <name type="common">Bagworm moth</name>
    <name type="synonym">Eumeta japonica</name>
    <dbReference type="NCBI Taxonomy" id="151549"/>
    <lineage>
        <taxon>Eukaryota</taxon>
        <taxon>Metazoa</taxon>
        <taxon>Ecdysozoa</taxon>
        <taxon>Arthropoda</taxon>
        <taxon>Hexapoda</taxon>
        <taxon>Insecta</taxon>
        <taxon>Pterygota</taxon>
        <taxon>Neoptera</taxon>
        <taxon>Endopterygota</taxon>
        <taxon>Lepidoptera</taxon>
        <taxon>Glossata</taxon>
        <taxon>Ditrysia</taxon>
        <taxon>Tineoidea</taxon>
        <taxon>Psychidae</taxon>
        <taxon>Oiketicinae</taxon>
        <taxon>Eumeta</taxon>
    </lineage>
</organism>
<accession>A0A4C1SPL6</accession>
<keyword evidence="3" id="KW-1185">Reference proteome</keyword>
<proteinExistence type="predicted"/>
<dbReference type="Proteomes" id="UP000299102">
    <property type="component" value="Unassembled WGS sequence"/>
</dbReference>
<name>A0A4C1SPL6_EUMVA</name>
<feature type="compositionally biased region" description="Basic and acidic residues" evidence="1">
    <location>
        <begin position="77"/>
        <end position="88"/>
    </location>
</feature>
<dbReference type="EMBL" id="BGZK01000012">
    <property type="protein sequence ID" value="GBP04099.1"/>
    <property type="molecule type" value="Genomic_DNA"/>
</dbReference>
<comment type="caution">
    <text evidence="2">The sequence shown here is derived from an EMBL/GenBank/DDBJ whole genome shotgun (WGS) entry which is preliminary data.</text>
</comment>